<dbReference type="KEGG" id="mpp:MICPUCDRAFT_46926"/>
<dbReference type="Gene3D" id="2.120.10.80">
    <property type="entry name" value="Kelch-type beta propeller"/>
    <property type="match status" value="4"/>
</dbReference>
<feature type="region of interest" description="Disordered" evidence="3">
    <location>
        <begin position="1"/>
        <end position="38"/>
    </location>
</feature>
<proteinExistence type="predicted"/>
<sequence>MPLPANPLAKDPNPYVVQDDDLSARGATPPQRKSNPFAIGNEDALLPRQVGGAPADPYVNNDLVSLPKGYAARGGDGHDDGRDAAFHMESGPSNAMLALEIEKLKKRESVLNNRWCVLCTMIVTFIAFVLGSFASWYVTVPLGVPMNVDENGPEVVARVGVSTLYQYPYGYSAYEGTGSWAPEASPHGLNRYEGSGSWSQEIINAGNANPRLSDNQAFYYDYHIYLVGGLDSTSVAGSGTQVLTVKIYNTLTRTWEANNPITGTAAEDMPAVRSQYGGAIDTTGKKIYITGGINADPWPNGQKNTVYVYNIQTNVWTTAAGTLNTARSDHCAVYANSKLYVIGGWDGGWSNVLDSVEVSSDAGATWTTTTSLPADGGFAGKRGDLACAVSGTKIYVFGGYYDNVAGTHNYWSTVYEGDAAASPSLTWTVKKPMPTARGDMAAVTLSDGSILVIGGEQIYPGDVTKTKIAMHEVERYFPTVNAWVSKAPMPLGRFRFAAAADYNDHVHVLGGHQSCHLDDPNNPGDVCSLGDYQFTADQAHYAYYDVPHSSVAGNPHGVSPQLSDNVAIYYNYNIYLIGGLDSTSGTGTVKAEVHIYNTLTKVWSTGASLPAVRNRYGAALMDGKIYVMGGQGAADAVASTTYIYNIAANTWSTGGALKTARSDHCAAAANGKLYVVGGWTGAYSTLKSVEVSTNNGASWSLTTDIPEERGDVSCAASGNKVFVIGGYYDYTGAWLANSFHDDVFALDATNTEDSWYNVSSMKYARGDKAVTTLSDGSILVMGGETYYSSSASKVAMHHVERYYPIHDTWVEKAPMPRGRFRFAAAADYNDHVHVLGGHRSCHLDDGYGSVCSSADYQFEAHDAHDVFYDIDHPDLWLITRDPQIAATATV</sequence>
<feature type="transmembrane region" description="Helical" evidence="4">
    <location>
        <begin position="115"/>
        <end position="138"/>
    </location>
</feature>
<dbReference type="InterPro" id="IPR006652">
    <property type="entry name" value="Kelch_1"/>
</dbReference>
<keyword evidence="2" id="KW-0677">Repeat</keyword>
<dbReference type="InterPro" id="IPR015915">
    <property type="entry name" value="Kelch-typ_b-propeller"/>
</dbReference>
<dbReference type="SUPFAM" id="SSF117281">
    <property type="entry name" value="Kelch motif"/>
    <property type="match status" value="2"/>
</dbReference>
<dbReference type="AlphaFoldDB" id="C1MPJ6"/>
<evidence type="ECO:0000313" key="7">
    <source>
        <dbReference type="Proteomes" id="UP000001876"/>
    </source>
</evidence>
<dbReference type="STRING" id="564608.C1MPJ6"/>
<dbReference type="OrthoDB" id="498042at2759"/>
<reference evidence="6 7" key="1">
    <citation type="journal article" date="2009" name="Science">
        <title>Green evolution and dynamic adaptations revealed by genomes of the marine picoeukaryotes Micromonas.</title>
        <authorList>
            <person name="Worden A.Z."/>
            <person name="Lee J.H."/>
            <person name="Mock T."/>
            <person name="Rouze P."/>
            <person name="Simmons M.P."/>
            <person name="Aerts A.L."/>
            <person name="Allen A.E."/>
            <person name="Cuvelier M.L."/>
            <person name="Derelle E."/>
            <person name="Everett M.V."/>
            <person name="Foulon E."/>
            <person name="Grimwood J."/>
            <person name="Gundlach H."/>
            <person name="Henrissat B."/>
            <person name="Napoli C."/>
            <person name="McDonald S.M."/>
            <person name="Parker M.S."/>
            <person name="Rombauts S."/>
            <person name="Salamov A."/>
            <person name="Von Dassow P."/>
            <person name="Badger J.H."/>
            <person name="Coutinho P.M."/>
            <person name="Demir E."/>
            <person name="Dubchak I."/>
            <person name="Gentemann C."/>
            <person name="Eikrem W."/>
            <person name="Gready J.E."/>
            <person name="John U."/>
            <person name="Lanier W."/>
            <person name="Lindquist E.A."/>
            <person name="Lucas S."/>
            <person name="Mayer K.F."/>
            <person name="Moreau H."/>
            <person name="Not F."/>
            <person name="Otillar R."/>
            <person name="Panaud O."/>
            <person name="Pangilinan J."/>
            <person name="Paulsen I."/>
            <person name="Piegu B."/>
            <person name="Poliakov A."/>
            <person name="Robbens S."/>
            <person name="Schmutz J."/>
            <person name="Toulza E."/>
            <person name="Wyss T."/>
            <person name="Zelensky A."/>
            <person name="Zhou K."/>
            <person name="Armbrust E.V."/>
            <person name="Bhattacharya D."/>
            <person name="Goodenough U.W."/>
            <person name="Van de Peer Y."/>
            <person name="Grigoriev I.V."/>
        </authorList>
    </citation>
    <scope>NUCLEOTIDE SEQUENCE [LARGE SCALE GENOMIC DNA]</scope>
    <source>
        <strain evidence="6 7">CCMP1545</strain>
    </source>
</reference>
<name>C1MPJ6_MICPC</name>
<evidence type="ECO:0000256" key="1">
    <source>
        <dbReference type="ARBA" id="ARBA00022441"/>
    </source>
</evidence>
<dbReference type="Pfam" id="PF24981">
    <property type="entry name" value="Beta-prop_ATRN-LZTR1"/>
    <property type="match status" value="1"/>
</dbReference>
<dbReference type="GeneID" id="9683111"/>
<feature type="domain" description="Attractin/MKLN-like beta-propeller" evidence="5">
    <location>
        <begin position="224"/>
        <end position="519"/>
    </location>
</feature>
<dbReference type="OMA" id="KPENPHE"/>
<keyword evidence="1" id="KW-0880">Kelch repeat</keyword>
<keyword evidence="4" id="KW-1133">Transmembrane helix</keyword>
<dbReference type="InterPro" id="IPR056737">
    <property type="entry name" value="Beta-prop_ATRN-MKLN-like"/>
</dbReference>
<evidence type="ECO:0000256" key="3">
    <source>
        <dbReference type="SAM" id="MobiDB-lite"/>
    </source>
</evidence>
<keyword evidence="4" id="KW-0812">Transmembrane</keyword>
<protein>
    <submittedName>
        <fullName evidence="6">Predicted protein</fullName>
    </submittedName>
</protein>
<dbReference type="PANTHER" id="PTHR45632:SF24">
    <property type="entry name" value="GALACTOSE OXIDASE"/>
    <property type="match status" value="1"/>
</dbReference>
<evidence type="ECO:0000256" key="2">
    <source>
        <dbReference type="ARBA" id="ARBA00022737"/>
    </source>
</evidence>
<evidence type="ECO:0000259" key="5">
    <source>
        <dbReference type="Pfam" id="PF24981"/>
    </source>
</evidence>
<dbReference type="eggNOG" id="KOG4441">
    <property type="taxonomic scope" value="Eukaryota"/>
</dbReference>
<dbReference type="SMART" id="SM00612">
    <property type="entry name" value="Kelch"/>
    <property type="match status" value="9"/>
</dbReference>
<accession>C1MPJ6</accession>
<dbReference type="Pfam" id="PF24681">
    <property type="entry name" value="Kelch_KLHDC2_KLHL20_DRC7"/>
    <property type="match status" value="1"/>
</dbReference>
<dbReference type="InterPro" id="IPR011043">
    <property type="entry name" value="Gal_Oxase/kelch_b-propeller"/>
</dbReference>
<dbReference type="Proteomes" id="UP000001876">
    <property type="component" value="Unassembled WGS sequence"/>
</dbReference>
<dbReference type="EMBL" id="GG663738">
    <property type="protein sequence ID" value="EEH57541.1"/>
    <property type="molecule type" value="Genomic_DNA"/>
</dbReference>
<keyword evidence="7" id="KW-1185">Reference proteome</keyword>
<organism evidence="7">
    <name type="scientific">Micromonas pusilla (strain CCMP1545)</name>
    <name type="common">Picoplanktonic green alga</name>
    <dbReference type="NCBI Taxonomy" id="564608"/>
    <lineage>
        <taxon>Eukaryota</taxon>
        <taxon>Viridiplantae</taxon>
        <taxon>Chlorophyta</taxon>
        <taxon>Mamiellophyceae</taxon>
        <taxon>Mamiellales</taxon>
        <taxon>Mamiellaceae</taxon>
        <taxon>Micromonas</taxon>
    </lineage>
</organism>
<evidence type="ECO:0000313" key="6">
    <source>
        <dbReference type="EMBL" id="EEH57541.1"/>
    </source>
</evidence>
<dbReference type="PANTHER" id="PTHR45632">
    <property type="entry name" value="LD33804P"/>
    <property type="match status" value="1"/>
</dbReference>
<dbReference type="RefSeq" id="XP_003057590.1">
    <property type="nucleotide sequence ID" value="XM_003057544.1"/>
</dbReference>
<evidence type="ECO:0000256" key="4">
    <source>
        <dbReference type="SAM" id="Phobius"/>
    </source>
</evidence>
<dbReference type="SUPFAM" id="SSF50965">
    <property type="entry name" value="Galactose oxidase, central domain"/>
    <property type="match status" value="1"/>
</dbReference>
<gene>
    <name evidence="6" type="ORF">MICPUCDRAFT_46926</name>
</gene>
<keyword evidence="4" id="KW-0472">Membrane</keyword>